<organism evidence="2">
    <name type="scientific">Octactis speculum</name>
    <dbReference type="NCBI Taxonomy" id="3111310"/>
    <lineage>
        <taxon>Eukaryota</taxon>
        <taxon>Sar</taxon>
        <taxon>Stramenopiles</taxon>
        <taxon>Ochrophyta</taxon>
        <taxon>Dictyochophyceae</taxon>
        <taxon>Dictyochales</taxon>
        <taxon>Dictyochaceae</taxon>
        <taxon>Octactis</taxon>
    </lineage>
</organism>
<protein>
    <recommendedName>
        <fullName evidence="3">Sulfotransferase domain-containing protein</fullName>
    </recommendedName>
</protein>
<evidence type="ECO:0000313" key="2">
    <source>
        <dbReference type="EMBL" id="CAD9476510.1"/>
    </source>
</evidence>
<dbReference type="AlphaFoldDB" id="A0A7S2H006"/>
<name>A0A7S2H006_9STRA</name>
<evidence type="ECO:0000256" key="1">
    <source>
        <dbReference type="SAM" id="MobiDB-lite"/>
    </source>
</evidence>
<sequence>MKNAIPSGPFTDQDADASATTKVSRQQGSAGSCMFYGLPDSSEACLELQRQVPANCTRYINTRKYDPQCHSTRPPKKVYKLLVTGAGGSGTNLIATALKRVGVVVGHEYITKRGSASWTHAVNDAIVGAKYPFPRKGPYESRSILEENSIRFKHVIHQVRCPAANIAALTSHNNFSRAFLSRAAGIDPNLPDCVWGAWVWLRWNLHIGSYADSRYRIEDFTAPEDMAAYLCDLVGLKCHRKDLLAASVASRVAKFLGLTKLGLHHREHGACTIADVSREDPELGRKVEALSKYYGYESAECERV</sequence>
<evidence type="ECO:0008006" key="3">
    <source>
        <dbReference type="Google" id="ProtNLM"/>
    </source>
</evidence>
<accession>A0A7S2H006</accession>
<reference evidence="2" key="1">
    <citation type="submission" date="2021-01" db="EMBL/GenBank/DDBJ databases">
        <authorList>
            <person name="Corre E."/>
            <person name="Pelletier E."/>
            <person name="Niang G."/>
            <person name="Scheremetjew M."/>
            <person name="Finn R."/>
            <person name="Kale V."/>
            <person name="Holt S."/>
            <person name="Cochrane G."/>
            <person name="Meng A."/>
            <person name="Brown T."/>
            <person name="Cohen L."/>
        </authorList>
    </citation>
    <scope>NUCLEOTIDE SEQUENCE</scope>
    <source>
        <strain evidence="2">CCMP1381</strain>
    </source>
</reference>
<dbReference type="EMBL" id="HBGS01055472">
    <property type="protein sequence ID" value="CAD9476510.1"/>
    <property type="molecule type" value="Transcribed_RNA"/>
</dbReference>
<proteinExistence type="predicted"/>
<gene>
    <name evidence="2" type="ORF">DSPE1174_LOCUS28757</name>
</gene>
<feature type="region of interest" description="Disordered" evidence="1">
    <location>
        <begin position="1"/>
        <end position="23"/>
    </location>
</feature>